<dbReference type="Gene3D" id="1.10.10.970">
    <property type="entry name" value="RNA 2'-phosphotransferase, Tpt1/KptA family, N-terminal domain"/>
    <property type="match status" value="1"/>
</dbReference>
<evidence type="ECO:0000313" key="3">
    <source>
        <dbReference type="Proteomes" id="UP000502179"/>
    </source>
</evidence>
<dbReference type="AlphaFoldDB" id="A0A6G7PXS1"/>
<dbReference type="SUPFAM" id="SSF56399">
    <property type="entry name" value="ADP-ribosylation"/>
    <property type="match status" value="1"/>
</dbReference>
<dbReference type="GO" id="GO:0016740">
    <property type="term" value="F:transferase activity"/>
    <property type="evidence" value="ECO:0007669"/>
    <property type="project" value="InterPro"/>
</dbReference>
<name>A0A6G7PXS1_9BACT</name>
<sequence>MDKREIKRLEKLVFYALAHRPDEFALFPDEEGFYSIKELAQAIAEEPGWGHVRQKTLRDLFVFWCPERFEFLEERVRARAEKDLPEPSLVDPPPVLYAVIRERAWPHVSKRGLSPAKGRFVRLYASRDLAERAKRRLGPRAIILEVQAREAAASGLPFWVLKELVYLCEWIDPQFLKGPPLTPEMLEAQRKRRQKKEKKEEKASLGPPAAHLLPGSTTLRPPVEKRKGKKKDPSWKQERRRRRRRP</sequence>
<gene>
    <name evidence="2" type="ORF">G4V39_09495</name>
</gene>
<dbReference type="Gene3D" id="3.20.170.30">
    <property type="match status" value="1"/>
</dbReference>
<evidence type="ECO:0000313" key="2">
    <source>
        <dbReference type="EMBL" id="QIJ72489.1"/>
    </source>
</evidence>
<proteinExistence type="predicted"/>
<dbReference type="InterPro" id="IPR002745">
    <property type="entry name" value="Ptrans_KptA/Tpt1"/>
</dbReference>
<dbReference type="KEGG" id="tav:G4V39_09495"/>
<organism evidence="2 3">
    <name type="scientific">Thermosulfuriphilus ammonigenes</name>
    <dbReference type="NCBI Taxonomy" id="1936021"/>
    <lineage>
        <taxon>Bacteria</taxon>
        <taxon>Pseudomonadati</taxon>
        <taxon>Thermodesulfobacteriota</taxon>
        <taxon>Thermodesulfobacteria</taxon>
        <taxon>Thermodesulfobacteriales</taxon>
        <taxon>Thermodesulfobacteriaceae</taxon>
        <taxon>Thermosulfuriphilus</taxon>
    </lineage>
</organism>
<dbReference type="RefSeq" id="WP_166032706.1">
    <property type="nucleotide sequence ID" value="NZ_CP048877.1"/>
</dbReference>
<evidence type="ECO:0008006" key="4">
    <source>
        <dbReference type="Google" id="ProtNLM"/>
    </source>
</evidence>
<reference evidence="2 3" key="1">
    <citation type="submission" date="2020-02" db="EMBL/GenBank/DDBJ databases">
        <title>Genome analysis of Thermosulfuriphilus ammonigenes ST65T, an anaerobic thermophilic chemolithoautotrophic bacterium isolated from a deep-sea hydrothermal vent.</title>
        <authorList>
            <person name="Slobodkina G."/>
            <person name="Allioux M."/>
            <person name="Merkel A."/>
            <person name="Alain K."/>
            <person name="Jebbar M."/>
            <person name="Slobodkin A."/>
        </authorList>
    </citation>
    <scope>NUCLEOTIDE SEQUENCE [LARGE SCALE GENOMIC DNA]</scope>
    <source>
        <strain evidence="2 3">ST65</strain>
    </source>
</reference>
<protein>
    <recommendedName>
        <fullName evidence="4">RNA 2'-phosphotransferase</fullName>
    </recommendedName>
</protein>
<dbReference type="EMBL" id="CP048877">
    <property type="protein sequence ID" value="QIJ72489.1"/>
    <property type="molecule type" value="Genomic_DNA"/>
</dbReference>
<dbReference type="Pfam" id="PF01885">
    <property type="entry name" value="PTS_2-RNA"/>
    <property type="match status" value="1"/>
</dbReference>
<dbReference type="Proteomes" id="UP000502179">
    <property type="component" value="Chromosome"/>
</dbReference>
<evidence type="ECO:0000256" key="1">
    <source>
        <dbReference type="SAM" id="MobiDB-lite"/>
    </source>
</evidence>
<dbReference type="InterPro" id="IPR042081">
    <property type="entry name" value="RNA_2'-PTrans_C"/>
</dbReference>
<accession>A0A6G7PXS1</accession>
<dbReference type="InterPro" id="IPR042080">
    <property type="entry name" value="RNA_2'-PTrans_N"/>
</dbReference>
<feature type="region of interest" description="Disordered" evidence="1">
    <location>
        <begin position="188"/>
        <end position="246"/>
    </location>
</feature>
<keyword evidence="3" id="KW-1185">Reference proteome</keyword>